<dbReference type="InterPro" id="IPR011518">
    <property type="entry name" value="Transposase_36"/>
</dbReference>
<sequence length="226" mass="25081">MGKAWPNYARVSPSIPAQPWLIDTLPQAIAKLSAPRNCRIESATDLIFENLTAKDQAAQAQQAARLSIDCKATIALDPYSRGGKTRGDPRVNDHDMGLRRTIFPAGLSMRIAAPSTSSSAVRIKPVISLVICWRISPRHLAPRGVLPRGQVRSQLPDFPAAGRSRYPYHPSKCTMSNVTFEASNAQYYALEKAKAIFGRRWSEWCGRCYRWLTDFGGDWQPPIAPS</sequence>
<protein>
    <submittedName>
        <fullName evidence="1">Uncharacterized protein</fullName>
    </submittedName>
</protein>
<dbReference type="Pfam" id="PF07592">
    <property type="entry name" value="DDE_Tnp_ISAZ013"/>
    <property type="match status" value="1"/>
</dbReference>
<reference evidence="1 2" key="2">
    <citation type="submission" date="2018-06" db="EMBL/GenBank/DDBJ databases">
        <title>Metagenomic assembly of (sub)arctic Cyanobacteria and their associated microbiome from non-axenic cultures.</title>
        <authorList>
            <person name="Baurain D."/>
        </authorList>
    </citation>
    <scope>NUCLEOTIDE SEQUENCE [LARGE SCALE GENOMIC DNA]</scope>
    <source>
        <strain evidence="1">ULC041bin1</strain>
    </source>
</reference>
<evidence type="ECO:0000313" key="1">
    <source>
        <dbReference type="EMBL" id="PZO35606.1"/>
    </source>
</evidence>
<dbReference type="Proteomes" id="UP000249081">
    <property type="component" value="Unassembled WGS sequence"/>
</dbReference>
<gene>
    <name evidence="1" type="ORF">DCF17_18490</name>
</gene>
<organism evidence="1 2">
    <name type="scientific">Shackletoniella antarctica</name>
    <dbReference type="NCBI Taxonomy" id="268115"/>
    <lineage>
        <taxon>Bacteria</taxon>
        <taxon>Bacillati</taxon>
        <taxon>Cyanobacteriota</taxon>
        <taxon>Cyanophyceae</taxon>
        <taxon>Oculatellales</taxon>
        <taxon>Oculatellaceae</taxon>
        <taxon>Shackletoniella</taxon>
    </lineage>
</organism>
<reference evidence="2" key="1">
    <citation type="submission" date="2018-04" db="EMBL/GenBank/DDBJ databases">
        <authorList>
            <person name="Cornet L."/>
        </authorList>
    </citation>
    <scope>NUCLEOTIDE SEQUENCE [LARGE SCALE GENOMIC DNA]</scope>
</reference>
<dbReference type="EMBL" id="QBMN01000163">
    <property type="protein sequence ID" value="PZO35606.1"/>
    <property type="molecule type" value="Genomic_DNA"/>
</dbReference>
<dbReference type="AlphaFoldDB" id="A0A2W4VTC4"/>
<name>A0A2W4VTC4_9CYAN</name>
<evidence type="ECO:0000313" key="2">
    <source>
        <dbReference type="Proteomes" id="UP000249081"/>
    </source>
</evidence>
<comment type="caution">
    <text evidence="1">The sequence shown here is derived from an EMBL/GenBank/DDBJ whole genome shotgun (WGS) entry which is preliminary data.</text>
</comment>
<proteinExistence type="predicted"/>
<accession>A0A2W4VTC4</accession>